<dbReference type="Proteomes" id="UP000746741">
    <property type="component" value="Unassembled WGS sequence"/>
</dbReference>
<feature type="domain" description="Radical SAM core" evidence="9">
    <location>
        <begin position="149"/>
        <end position="364"/>
    </location>
</feature>
<dbReference type="GO" id="GO:0005829">
    <property type="term" value="C:cytosol"/>
    <property type="evidence" value="ECO:0007669"/>
    <property type="project" value="TreeGrafter"/>
</dbReference>
<keyword evidence="12" id="KW-1185">Reference proteome</keyword>
<evidence type="ECO:0000256" key="1">
    <source>
        <dbReference type="ARBA" id="ARBA00001966"/>
    </source>
</evidence>
<keyword evidence="6" id="KW-0408">Iron</keyword>
<dbReference type="Gene3D" id="3.40.50.280">
    <property type="entry name" value="Cobalamin-binding domain"/>
    <property type="match status" value="1"/>
</dbReference>
<dbReference type="GO" id="GO:0051539">
    <property type="term" value="F:4 iron, 4 sulfur cluster binding"/>
    <property type="evidence" value="ECO:0007669"/>
    <property type="project" value="UniProtKB-KW"/>
</dbReference>
<dbReference type="InterPro" id="IPR058240">
    <property type="entry name" value="rSAM_sf"/>
</dbReference>
<keyword evidence="5" id="KW-0479">Metal-binding</keyword>
<reference evidence="11 12" key="2">
    <citation type="submission" date="2020-02" db="EMBL/GenBank/DDBJ databases">
        <authorList>
            <person name="Sun Q."/>
            <person name="Inoue M."/>
        </authorList>
    </citation>
    <scope>NUCLEOTIDE SEQUENCE [LARGE SCALE GENOMIC DNA]</scope>
    <source>
        <strain evidence="11 12">KCTC 22478</strain>
    </source>
</reference>
<evidence type="ECO:0000313" key="11">
    <source>
        <dbReference type="EMBL" id="NKE19995.1"/>
    </source>
</evidence>
<evidence type="ECO:0000313" key="10">
    <source>
        <dbReference type="EMBL" id="MBR0660647.1"/>
    </source>
</evidence>
<dbReference type="Gene3D" id="3.80.30.20">
    <property type="entry name" value="tm_1862 like domain"/>
    <property type="match status" value="1"/>
</dbReference>
<accession>A0A9X9WJY7</accession>
<dbReference type="GO" id="GO:0046872">
    <property type="term" value="F:metal ion binding"/>
    <property type="evidence" value="ECO:0007669"/>
    <property type="project" value="UniProtKB-KW"/>
</dbReference>
<dbReference type="InterPro" id="IPR006158">
    <property type="entry name" value="Cobalamin-bd"/>
</dbReference>
<keyword evidence="3" id="KW-0808">Transferase</keyword>
<dbReference type="SFLD" id="SFLDS00029">
    <property type="entry name" value="Radical_SAM"/>
    <property type="match status" value="1"/>
</dbReference>
<keyword evidence="2" id="KW-0489">Methyltransferase</keyword>
<dbReference type="EMBL" id="JAAEDK010000034">
    <property type="protein sequence ID" value="MBR0660647.1"/>
    <property type="molecule type" value="Genomic_DNA"/>
</dbReference>
<proteinExistence type="predicted"/>
<name>A0A9X9WJY7_9PROT</name>
<evidence type="ECO:0000313" key="13">
    <source>
        <dbReference type="Proteomes" id="UP001138708"/>
    </source>
</evidence>
<dbReference type="PANTHER" id="PTHR43409:SF7">
    <property type="entry name" value="BLL1977 PROTEIN"/>
    <property type="match status" value="1"/>
</dbReference>
<evidence type="ECO:0000256" key="7">
    <source>
        <dbReference type="ARBA" id="ARBA00023014"/>
    </source>
</evidence>
<dbReference type="GO" id="GO:0003824">
    <property type="term" value="F:catalytic activity"/>
    <property type="evidence" value="ECO:0007669"/>
    <property type="project" value="InterPro"/>
</dbReference>
<comment type="cofactor">
    <cofactor evidence="1">
        <name>[4Fe-4S] cluster</name>
        <dbReference type="ChEBI" id="CHEBI:49883"/>
    </cofactor>
</comment>
<gene>
    <name evidence="11" type="ORF">GWK15_23770</name>
    <name evidence="10" type="ORF">GXW75_15425</name>
</gene>
<feature type="domain" description="B12-binding" evidence="8">
    <location>
        <begin position="1"/>
        <end position="126"/>
    </location>
</feature>
<dbReference type="CDD" id="cd01335">
    <property type="entry name" value="Radical_SAM"/>
    <property type="match status" value="1"/>
</dbReference>
<keyword evidence="7" id="KW-0411">Iron-sulfur</keyword>
<dbReference type="GO" id="GO:0031419">
    <property type="term" value="F:cobalamin binding"/>
    <property type="evidence" value="ECO:0007669"/>
    <property type="project" value="InterPro"/>
</dbReference>
<dbReference type="PROSITE" id="PS51332">
    <property type="entry name" value="B12_BINDING"/>
    <property type="match status" value="1"/>
</dbReference>
<evidence type="ECO:0000256" key="4">
    <source>
        <dbReference type="ARBA" id="ARBA00022691"/>
    </source>
</evidence>
<dbReference type="EMBL" id="JAAVUP010000017">
    <property type="protein sequence ID" value="NKE19995.1"/>
    <property type="molecule type" value="Genomic_DNA"/>
</dbReference>
<dbReference type="InterPro" id="IPR051198">
    <property type="entry name" value="BchE-like"/>
</dbReference>
<reference evidence="10" key="3">
    <citation type="journal article" date="2021" name="Syst. Appl. Microbiol.">
        <title>Roseomonas hellenica sp. nov., isolated from roots of wild-growing Alkanna tinctoria.</title>
        <authorList>
            <person name="Rat A."/>
            <person name="Naranjo H.D."/>
            <person name="Lebbe L."/>
            <person name="Cnockaert M."/>
            <person name="Krigas N."/>
            <person name="Grigoriadou K."/>
            <person name="Maloupa E."/>
            <person name="Willems A."/>
        </authorList>
    </citation>
    <scope>NUCLEOTIDE SEQUENCE</scope>
    <source>
        <strain evidence="10">LMG 31161</strain>
    </source>
</reference>
<dbReference type="AlphaFoldDB" id="A0A9X9WJY7"/>
<keyword evidence="4" id="KW-0949">S-adenosyl-L-methionine</keyword>
<dbReference type="PROSITE" id="PS51918">
    <property type="entry name" value="RADICAL_SAM"/>
    <property type="match status" value="1"/>
</dbReference>
<evidence type="ECO:0000256" key="3">
    <source>
        <dbReference type="ARBA" id="ARBA00022679"/>
    </source>
</evidence>
<sequence length="443" mass="49681">MKIAFIRPNMYAGRSSDAMEPLCFAILKGLTPPDVETVLYDERLEEVPLDETCDLVAMTVETYTARRAYAIADRYRSRGIPVVMGGYHPTFLPEEAARHADAVVVGDAEGIWPRVVEEARAGRLSSHYKADGFADLAGAHYDRSIFAGKKYAPVALVQYSRGCKFNCDFCSIRAFYGANLRQRPVDELVAEIAGLGQRHIFFVDDNIFINPKKAKELFRALIPLKIRWSCQVSIDIVKDPELLPLMKASGCATALIGFESLDAANLKQMNKGWNQKFASYEQALSQFADVGIMIYGTFVFGYDHDTPASFDAAVDFARQNRFWLANFNPLTPTPGAPLHDRLIAEGRMVFNEWWLDPNFRYGDATFEPRAMTASELTEGCFRARRAFNTWGSLIGRFVASRTNAGSPYRAWLYWLGNLVSRYEIYRKQGRALGGEASPDSAAR</sequence>
<evidence type="ECO:0000256" key="6">
    <source>
        <dbReference type="ARBA" id="ARBA00023004"/>
    </source>
</evidence>
<evidence type="ECO:0000259" key="8">
    <source>
        <dbReference type="PROSITE" id="PS51332"/>
    </source>
</evidence>
<dbReference type="PANTHER" id="PTHR43409">
    <property type="entry name" value="ANAEROBIC MAGNESIUM-PROTOPORPHYRIN IX MONOMETHYL ESTER CYCLASE-RELATED"/>
    <property type="match status" value="1"/>
</dbReference>
<dbReference type="Pfam" id="PF02310">
    <property type="entry name" value="B12-binding"/>
    <property type="match status" value="1"/>
</dbReference>
<dbReference type="InterPro" id="IPR034466">
    <property type="entry name" value="Methyltransferase_Class_B"/>
</dbReference>
<evidence type="ECO:0000259" key="9">
    <source>
        <dbReference type="PROSITE" id="PS51918"/>
    </source>
</evidence>
<dbReference type="InterPro" id="IPR023404">
    <property type="entry name" value="rSAM_horseshoe"/>
</dbReference>
<dbReference type="SMART" id="SM00729">
    <property type="entry name" value="Elp3"/>
    <property type="match status" value="1"/>
</dbReference>
<evidence type="ECO:0000256" key="5">
    <source>
        <dbReference type="ARBA" id="ARBA00022723"/>
    </source>
</evidence>
<protein>
    <submittedName>
        <fullName evidence="10">Radical SAM protein</fullName>
    </submittedName>
</protein>
<dbReference type="SUPFAM" id="SSF102114">
    <property type="entry name" value="Radical SAM enzymes"/>
    <property type="match status" value="1"/>
</dbReference>
<dbReference type="Proteomes" id="UP001138708">
    <property type="component" value="Unassembled WGS sequence"/>
</dbReference>
<dbReference type="SFLD" id="SFLDG01123">
    <property type="entry name" value="methyltransferase_(Class_B)"/>
    <property type="match status" value="1"/>
</dbReference>
<dbReference type="InterPro" id="IPR007197">
    <property type="entry name" value="rSAM"/>
</dbReference>
<dbReference type="Pfam" id="PF04055">
    <property type="entry name" value="Radical_SAM"/>
    <property type="match status" value="1"/>
</dbReference>
<comment type="caution">
    <text evidence="10">The sequence shown here is derived from an EMBL/GenBank/DDBJ whole genome shotgun (WGS) entry which is preliminary data.</text>
</comment>
<dbReference type="InterPro" id="IPR006638">
    <property type="entry name" value="Elp3/MiaA/NifB-like_rSAM"/>
</dbReference>
<evidence type="ECO:0000313" key="12">
    <source>
        <dbReference type="Proteomes" id="UP000746741"/>
    </source>
</evidence>
<organism evidence="10 13">
    <name type="scientific">Neoroseomonas oryzicola</name>
    <dbReference type="NCBI Taxonomy" id="535904"/>
    <lineage>
        <taxon>Bacteria</taxon>
        <taxon>Pseudomonadati</taxon>
        <taxon>Pseudomonadota</taxon>
        <taxon>Alphaproteobacteria</taxon>
        <taxon>Acetobacterales</taxon>
        <taxon>Acetobacteraceae</taxon>
        <taxon>Neoroseomonas</taxon>
    </lineage>
</organism>
<dbReference type="SFLD" id="SFLDG01082">
    <property type="entry name" value="B12-binding_domain_containing"/>
    <property type="match status" value="1"/>
</dbReference>
<evidence type="ECO:0000256" key="2">
    <source>
        <dbReference type="ARBA" id="ARBA00022603"/>
    </source>
</evidence>
<reference evidence="10" key="1">
    <citation type="submission" date="2020-01" db="EMBL/GenBank/DDBJ databases">
        <authorList>
            <person name="Rat A."/>
        </authorList>
    </citation>
    <scope>NUCLEOTIDE SEQUENCE</scope>
    <source>
        <strain evidence="10">LMG 31161</strain>
    </source>
</reference>